<evidence type="ECO:0000313" key="3">
    <source>
        <dbReference type="Proteomes" id="UP001459277"/>
    </source>
</evidence>
<feature type="compositionally biased region" description="Basic residues" evidence="1">
    <location>
        <begin position="65"/>
        <end position="75"/>
    </location>
</feature>
<dbReference type="EMBL" id="JAZDWU010000003">
    <property type="protein sequence ID" value="KAL0008280.1"/>
    <property type="molecule type" value="Genomic_DNA"/>
</dbReference>
<accession>A0AAW2DCE8</accession>
<keyword evidence="3" id="KW-1185">Reference proteome</keyword>
<proteinExistence type="predicted"/>
<comment type="caution">
    <text evidence="2">The sequence shown here is derived from an EMBL/GenBank/DDBJ whole genome shotgun (WGS) entry which is preliminary data.</text>
</comment>
<dbReference type="AlphaFoldDB" id="A0AAW2DCE8"/>
<dbReference type="Proteomes" id="UP001459277">
    <property type="component" value="Unassembled WGS sequence"/>
</dbReference>
<sequence>MLWSVYIYGPDDFAHVGRNTNVTGYPFPEGTWALELTEYSQQLYGARDEEDDDGGDGAGGSKSTSSHHLRKRFFQ</sequence>
<protein>
    <submittedName>
        <fullName evidence="2">Uncharacterized protein</fullName>
    </submittedName>
</protein>
<organism evidence="2 3">
    <name type="scientific">Lithocarpus litseifolius</name>
    <dbReference type="NCBI Taxonomy" id="425828"/>
    <lineage>
        <taxon>Eukaryota</taxon>
        <taxon>Viridiplantae</taxon>
        <taxon>Streptophyta</taxon>
        <taxon>Embryophyta</taxon>
        <taxon>Tracheophyta</taxon>
        <taxon>Spermatophyta</taxon>
        <taxon>Magnoliopsida</taxon>
        <taxon>eudicotyledons</taxon>
        <taxon>Gunneridae</taxon>
        <taxon>Pentapetalae</taxon>
        <taxon>rosids</taxon>
        <taxon>fabids</taxon>
        <taxon>Fagales</taxon>
        <taxon>Fagaceae</taxon>
        <taxon>Lithocarpus</taxon>
    </lineage>
</organism>
<feature type="region of interest" description="Disordered" evidence="1">
    <location>
        <begin position="43"/>
        <end position="75"/>
    </location>
</feature>
<reference evidence="2 3" key="1">
    <citation type="submission" date="2024-01" db="EMBL/GenBank/DDBJ databases">
        <title>A telomere-to-telomere, gap-free genome of sweet tea (Lithocarpus litseifolius).</title>
        <authorList>
            <person name="Zhou J."/>
        </authorList>
    </citation>
    <scope>NUCLEOTIDE SEQUENCE [LARGE SCALE GENOMIC DNA]</scope>
    <source>
        <strain evidence="2">Zhou-2022a</strain>
        <tissue evidence="2">Leaf</tissue>
    </source>
</reference>
<gene>
    <name evidence="2" type="ORF">SO802_009782</name>
</gene>
<evidence type="ECO:0000313" key="2">
    <source>
        <dbReference type="EMBL" id="KAL0008280.1"/>
    </source>
</evidence>
<name>A0AAW2DCE8_9ROSI</name>
<evidence type="ECO:0000256" key="1">
    <source>
        <dbReference type="SAM" id="MobiDB-lite"/>
    </source>
</evidence>